<evidence type="ECO:0000256" key="7">
    <source>
        <dbReference type="SAM" id="Coils"/>
    </source>
</evidence>
<keyword evidence="5" id="KW-0804">Transcription</keyword>
<dbReference type="GO" id="GO:0000978">
    <property type="term" value="F:RNA polymerase II cis-regulatory region sequence-specific DNA binding"/>
    <property type="evidence" value="ECO:0007669"/>
    <property type="project" value="TreeGrafter"/>
</dbReference>
<dbReference type="InterPro" id="IPR004827">
    <property type="entry name" value="bZIP"/>
</dbReference>
<keyword evidence="9" id="KW-0472">Membrane</keyword>
<keyword evidence="9" id="KW-0812">Transmembrane</keyword>
<proteinExistence type="inferred from homology"/>
<name>A0AAF3JB71_9BILA</name>
<dbReference type="GO" id="GO:0016020">
    <property type="term" value="C:membrane"/>
    <property type="evidence" value="ECO:0007669"/>
    <property type="project" value="UniProtKB-SubCell"/>
</dbReference>
<dbReference type="AlphaFoldDB" id="A0AAF3JB71"/>
<dbReference type="PROSITE" id="PS50217">
    <property type="entry name" value="BZIP"/>
    <property type="match status" value="1"/>
</dbReference>
<keyword evidence="9" id="KW-1133">Transmembrane helix</keyword>
<keyword evidence="11" id="KW-1185">Reference proteome</keyword>
<evidence type="ECO:0000313" key="12">
    <source>
        <dbReference type="WBParaSite" id="MBELARI_LOCUS7785"/>
    </source>
</evidence>
<dbReference type="PANTHER" id="PTHR46164">
    <property type="entry name" value="ATF6, ISOFORM C"/>
    <property type="match status" value="1"/>
</dbReference>
<sequence length="535" mass="59586">MDVEDGIGVYPDEMRDLLDSIDPTFLQDICATDVDGFFPSPPLTDSDGSVNGRRDSTASSSGWSNEEQRNCQMNGYQQNQIKSQPPLVLNDVFPSHDNNHNYPYSYEFVDEPLHPFPSPVESCPSVSPTRISSPSTSQSTYVFQEIPVVHQKLKQQIVLTAPKNVEPLRVILGKPVTITNGTTVSSCLTAQPISLIPQTRTLSAEEQRKIRNRHFAQQSREKKKKAQLQKDEELMRVTNENEQLRKENVRLRAENAELRARCGLASLEAPNLNAKGVRAMRAMAGGTIFVFALVFTAGIISTPFGAPSGEFKPESPSRTLKVDEKFVKTVETLQTVFNQSANSTDFQILGNMLDTWVSRHSAANGGVVRFGSTQRLLVNETGVMPRTSSGERKRETARQKAIRDRAWKHLDLINSNSTGSSIIKNHPGSPKMANLSYETPRFVEHSLPPRIDAELYTNLARAVQRRKDTLYLFGGQYLLMPSDMRDPLTQPRLSLIVPALAPNATGGDPIVSMLRIDCNVQATSLFNIPREYILF</sequence>
<evidence type="ECO:0000313" key="11">
    <source>
        <dbReference type="Proteomes" id="UP000887575"/>
    </source>
</evidence>
<dbReference type="GO" id="GO:0005634">
    <property type="term" value="C:nucleus"/>
    <property type="evidence" value="ECO:0007669"/>
    <property type="project" value="TreeGrafter"/>
</dbReference>
<evidence type="ECO:0000256" key="8">
    <source>
        <dbReference type="SAM" id="MobiDB-lite"/>
    </source>
</evidence>
<accession>A0AAF3JB71</accession>
<dbReference type="WBParaSite" id="MBELARI_LOCUS7785">
    <property type="protein sequence ID" value="MBELARI_LOCUS7785"/>
    <property type="gene ID" value="MBELARI_LOCUS7785"/>
</dbReference>
<feature type="domain" description="BZIP" evidence="10">
    <location>
        <begin position="206"/>
        <end position="259"/>
    </location>
</feature>
<evidence type="ECO:0000256" key="5">
    <source>
        <dbReference type="ARBA" id="ARBA00023163"/>
    </source>
</evidence>
<dbReference type="PANTHER" id="PTHR46164:SF3">
    <property type="entry name" value="ATF6, ISOFORM C"/>
    <property type="match status" value="1"/>
</dbReference>
<evidence type="ECO:0000259" key="10">
    <source>
        <dbReference type="PROSITE" id="PS50217"/>
    </source>
</evidence>
<keyword evidence="6" id="KW-0539">Nucleus</keyword>
<evidence type="ECO:0000256" key="6">
    <source>
        <dbReference type="ARBA" id="ARBA00023242"/>
    </source>
</evidence>
<keyword evidence="3" id="KW-0805">Transcription regulation</keyword>
<feature type="compositionally biased region" description="Polar residues" evidence="8">
    <location>
        <begin position="57"/>
        <end position="67"/>
    </location>
</feature>
<keyword evidence="4" id="KW-0238">DNA-binding</keyword>
<dbReference type="Proteomes" id="UP000887575">
    <property type="component" value="Unassembled WGS sequence"/>
</dbReference>
<feature type="coiled-coil region" evidence="7">
    <location>
        <begin position="227"/>
        <end position="261"/>
    </location>
</feature>
<dbReference type="CDD" id="cd14686">
    <property type="entry name" value="bZIP"/>
    <property type="match status" value="1"/>
</dbReference>
<keyword evidence="7" id="KW-0175">Coiled coil</keyword>
<dbReference type="GO" id="GO:0000981">
    <property type="term" value="F:DNA-binding transcription factor activity, RNA polymerase II-specific"/>
    <property type="evidence" value="ECO:0007669"/>
    <property type="project" value="TreeGrafter"/>
</dbReference>
<evidence type="ECO:0000256" key="2">
    <source>
        <dbReference type="ARBA" id="ARBA00009050"/>
    </source>
</evidence>
<dbReference type="InterPro" id="IPR051882">
    <property type="entry name" value="ATF_bZIP_TF"/>
</dbReference>
<dbReference type="GO" id="GO:0030968">
    <property type="term" value="P:endoplasmic reticulum unfolded protein response"/>
    <property type="evidence" value="ECO:0007669"/>
    <property type="project" value="TreeGrafter"/>
</dbReference>
<evidence type="ECO:0000256" key="9">
    <source>
        <dbReference type="SAM" id="Phobius"/>
    </source>
</evidence>
<evidence type="ECO:0000256" key="4">
    <source>
        <dbReference type="ARBA" id="ARBA00023125"/>
    </source>
</evidence>
<protein>
    <submittedName>
        <fullName evidence="12">BZIP domain-containing protein</fullName>
    </submittedName>
</protein>
<reference evidence="12" key="1">
    <citation type="submission" date="2024-02" db="UniProtKB">
        <authorList>
            <consortium name="WormBaseParasite"/>
        </authorList>
    </citation>
    <scope>IDENTIFICATION</scope>
</reference>
<comment type="similarity">
    <text evidence="2">Belongs to the bZIP family. ATF subfamily.</text>
</comment>
<evidence type="ECO:0000256" key="1">
    <source>
        <dbReference type="ARBA" id="ARBA00004167"/>
    </source>
</evidence>
<comment type="subcellular location">
    <subcellularLocation>
        <location evidence="1">Membrane</location>
        <topology evidence="1">Single-pass membrane protein</topology>
    </subcellularLocation>
</comment>
<feature type="transmembrane region" description="Helical" evidence="9">
    <location>
        <begin position="282"/>
        <end position="306"/>
    </location>
</feature>
<organism evidence="11 12">
    <name type="scientific">Mesorhabditis belari</name>
    <dbReference type="NCBI Taxonomy" id="2138241"/>
    <lineage>
        <taxon>Eukaryota</taxon>
        <taxon>Metazoa</taxon>
        <taxon>Ecdysozoa</taxon>
        <taxon>Nematoda</taxon>
        <taxon>Chromadorea</taxon>
        <taxon>Rhabditida</taxon>
        <taxon>Rhabditina</taxon>
        <taxon>Rhabditomorpha</taxon>
        <taxon>Rhabditoidea</taxon>
        <taxon>Rhabditidae</taxon>
        <taxon>Mesorhabditinae</taxon>
        <taxon>Mesorhabditis</taxon>
    </lineage>
</organism>
<evidence type="ECO:0000256" key="3">
    <source>
        <dbReference type="ARBA" id="ARBA00023015"/>
    </source>
</evidence>
<feature type="region of interest" description="Disordered" evidence="8">
    <location>
        <begin position="40"/>
        <end position="67"/>
    </location>
</feature>